<keyword evidence="3" id="KW-1185">Reference proteome</keyword>
<dbReference type="Proteomes" id="UP001139462">
    <property type="component" value="Unassembled WGS sequence"/>
</dbReference>
<dbReference type="RefSeq" id="WP_237608700.1">
    <property type="nucleotide sequence ID" value="NZ_JAIRBB010000009.1"/>
</dbReference>
<comment type="caution">
    <text evidence="2">The sequence shown here is derived from an EMBL/GenBank/DDBJ whole genome shotgun (WGS) entry which is preliminary data.</text>
</comment>
<dbReference type="Pfam" id="PF09832">
    <property type="entry name" value="DUF2059"/>
    <property type="match status" value="1"/>
</dbReference>
<dbReference type="InterPro" id="IPR018637">
    <property type="entry name" value="DUF2059"/>
</dbReference>
<reference evidence="2" key="1">
    <citation type="submission" date="2021-09" db="EMBL/GenBank/DDBJ databases">
        <title>Genome of Aequorivita sp. strain F64183.</title>
        <authorList>
            <person name="Wang Y."/>
        </authorList>
    </citation>
    <scope>NUCLEOTIDE SEQUENCE</scope>
    <source>
        <strain evidence="2">F64183</strain>
    </source>
</reference>
<proteinExistence type="predicted"/>
<sequence length="255" mass="29775">MSKIITIALSILVTNILYSQTDSIDSKIRDMIEVMGSTERMKTVANNVIELQEQQNPILKNSEYWQKIKSNIYEYSFENLIDSLIPIYKKHLTEEEVKSIIEFYSSPSGQAMVKKFPLISTESMQVGAAWGEQMLKQIEKEIKASQEKKFESPHTGCSNFRIGNFKYYDNQNNLIKIKREKDFQLETVNGKIYKSKIKWAGDCKYQIWEYQDNNDYSDKVPLLVTIYESDDNGYKYIYKQEGGTEYYLGEIKIAE</sequence>
<dbReference type="AlphaFoldDB" id="A0A9X1R4H6"/>
<name>A0A9X1R4H6_9FLAO</name>
<evidence type="ECO:0000313" key="2">
    <source>
        <dbReference type="EMBL" id="MCG2431602.1"/>
    </source>
</evidence>
<feature type="domain" description="DUF2059" evidence="1">
    <location>
        <begin position="79"/>
        <end position="136"/>
    </location>
</feature>
<protein>
    <submittedName>
        <fullName evidence="2">DUF2059 domain-containing protein</fullName>
    </submittedName>
</protein>
<organism evidence="2 3">
    <name type="scientific">Aequorivita xiaoshiensis</name>
    <dbReference type="NCBI Taxonomy" id="2874476"/>
    <lineage>
        <taxon>Bacteria</taxon>
        <taxon>Pseudomonadati</taxon>
        <taxon>Bacteroidota</taxon>
        <taxon>Flavobacteriia</taxon>
        <taxon>Flavobacteriales</taxon>
        <taxon>Flavobacteriaceae</taxon>
        <taxon>Aequorivita</taxon>
    </lineage>
</organism>
<gene>
    <name evidence="2" type="ORF">K8344_10770</name>
</gene>
<dbReference type="EMBL" id="JAIRBB010000009">
    <property type="protein sequence ID" value="MCG2431602.1"/>
    <property type="molecule type" value="Genomic_DNA"/>
</dbReference>
<evidence type="ECO:0000259" key="1">
    <source>
        <dbReference type="Pfam" id="PF09832"/>
    </source>
</evidence>
<evidence type="ECO:0000313" key="3">
    <source>
        <dbReference type="Proteomes" id="UP001139462"/>
    </source>
</evidence>
<accession>A0A9X1R4H6</accession>